<feature type="domain" description="EAL" evidence="2">
    <location>
        <begin position="512"/>
        <end position="764"/>
    </location>
</feature>
<accession>A0A934NQQ3</accession>
<reference evidence="4" key="1">
    <citation type="submission" date="2020-12" db="EMBL/GenBank/DDBJ databases">
        <title>Antrihabitans popcorni sp. nov. and Antrihabitans auranticaus sp. nov., isolated from a larva cave.</title>
        <authorList>
            <person name="Lee S.D."/>
            <person name="Kim I.S."/>
        </authorList>
    </citation>
    <scope>NUCLEOTIDE SEQUENCE</scope>
    <source>
        <strain evidence="4">YC3-6</strain>
    </source>
</reference>
<dbReference type="InterPro" id="IPR052155">
    <property type="entry name" value="Biofilm_reg_signaling"/>
</dbReference>
<evidence type="ECO:0000256" key="1">
    <source>
        <dbReference type="SAM" id="Phobius"/>
    </source>
</evidence>
<evidence type="ECO:0000313" key="4">
    <source>
        <dbReference type="EMBL" id="MBJ8339673.1"/>
    </source>
</evidence>
<evidence type="ECO:0000259" key="3">
    <source>
        <dbReference type="PROSITE" id="PS50887"/>
    </source>
</evidence>
<keyword evidence="5" id="KW-1185">Reference proteome</keyword>
<dbReference type="CDD" id="cd01949">
    <property type="entry name" value="GGDEF"/>
    <property type="match status" value="1"/>
</dbReference>
<sequence length="767" mass="82874">MTGMTSDRSMRRRRIWSWGTAGAGVVVVPVLAALQHIGSVDGMLAVVGTVALGSVVVMTVGIAVNKPADGRPWRLVVASNAVSCVVVALWSTDIELLRTVVAPALGFVPMILTSWAALHWLRRETGSKALRVSLDALLVAFGTAMSVWVAFVTTVIERTGDPFDASLLRVLCLVVDAAVLTVLVHLCIARGRANRAYPLLTIGMACVTVAHALIAIQPAYPGLTPTTACLYPLTIGFGFMIAATLHPTMADKPPRRPRRGDNFRQRFVVVLAVLTVSVVMTVLYPPVGQTDRLVRLALFALLFCAVLIRSEIAVGQSEKEEDRARHRATHDDLTNLPNRSALYDDLAAGGPQANMGCCLHFMDLNDFKLVNDSFGHRIGDELISLVATRVVAAVGDLGVVYRYGGDEFVVASWSFDDCPCVAAKEQRTETPAADPTIADRILAAMRQPFELSVGRVFVSTSIGVSFSAPSAGPLNADDLIREADSAMYHVKATKPSGAAIFDDRLRSIALSELELTNAMREAVGRDQFELYYQPIVELHTNEVIAYEALLRWHLQGRMVSPAEFIGLAESTDLIVEIGEWVLDSACAQLARWRRQQSTLRIAVNVSGRQLRGGGLLDTVKAALERNDLPGSALWLELTETALIEDHLSAREVLRELVALGVTICIDDFGTGYSALGNFQKFPIEIVKIDKSFIDAIDRDAHKVVLTSAIEALSRALGLATVAEGVETTEQEAQVRAIGCRYAQGWYFGRPVPAAAVVGGLALATPEC</sequence>
<feature type="domain" description="GGDEF" evidence="3">
    <location>
        <begin position="355"/>
        <end position="503"/>
    </location>
</feature>
<dbReference type="PANTHER" id="PTHR44757">
    <property type="entry name" value="DIGUANYLATE CYCLASE DGCP"/>
    <property type="match status" value="1"/>
</dbReference>
<name>A0A934NQQ3_9NOCA</name>
<dbReference type="InterPro" id="IPR029787">
    <property type="entry name" value="Nucleotide_cyclase"/>
</dbReference>
<organism evidence="4 5">
    <name type="scientific">Antrihabitans stalagmiti</name>
    <dbReference type="NCBI Taxonomy" id="2799499"/>
    <lineage>
        <taxon>Bacteria</taxon>
        <taxon>Bacillati</taxon>
        <taxon>Actinomycetota</taxon>
        <taxon>Actinomycetes</taxon>
        <taxon>Mycobacteriales</taxon>
        <taxon>Nocardiaceae</taxon>
        <taxon>Antrihabitans</taxon>
    </lineage>
</organism>
<feature type="transmembrane region" description="Helical" evidence="1">
    <location>
        <begin position="15"/>
        <end position="37"/>
    </location>
</feature>
<dbReference type="InterPro" id="IPR001633">
    <property type="entry name" value="EAL_dom"/>
</dbReference>
<feature type="transmembrane region" description="Helical" evidence="1">
    <location>
        <begin position="228"/>
        <end position="246"/>
    </location>
</feature>
<feature type="transmembrane region" description="Helical" evidence="1">
    <location>
        <begin position="267"/>
        <end position="287"/>
    </location>
</feature>
<feature type="transmembrane region" description="Helical" evidence="1">
    <location>
        <begin position="133"/>
        <end position="156"/>
    </location>
</feature>
<gene>
    <name evidence="4" type="ORF">JGU71_12320</name>
</gene>
<evidence type="ECO:0000259" key="2">
    <source>
        <dbReference type="PROSITE" id="PS50883"/>
    </source>
</evidence>
<evidence type="ECO:0000313" key="5">
    <source>
        <dbReference type="Proteomes" id="UP000655868"/>
    </source>
</evidence>
<dbReference type="NCBIfam" id="TIGR00254">
    <property type="entry name" value="GGDEF"/>
    <property type="match status" value="1"/>
</dbReference>
<dbReference type="Pfam" id="PF00563">
    <property type="entry name" value="EAL"/>
    <property type="match status" value="1"/>
</dbReference>
<feature type="transmembrane region" description="Helical" evidence="1">
    <location>
        <begin position="75"/>
        <end position="94"/>
    </location>
</feature>
<dbReference type="SMART" id="SM00267">
    <property type="entry name" value="GGDEF"/>
    <property type="match status" value="1"/>
</dbReference>
<dbReference type="Proteomes" id="UP000655868">
    <property type="component" value="Unassembled WGS sequence"/>
</dbReference>
<dbReference type="Gene3D" id="3.20.20.450">
    <property type="entry name" value="EAL domain"/>
    <property type="match status" value="1"/>
</dbReference>
<dbReference type="InterPro" id="IPR035919">
    <property type="entry name" value="EAL_sf"/>
</dbReference>
<proteinExistence type="predicted"/>
<dbReference type="SUPFAM" id="SSF55073">
    <property type="entry name" value="Nucleotide cyclase"/>
    <property type="match status" value="1"/>
</dbReference>
<keyword evidence="1" id="KW-0472">Membrane</keyword>
<feature type="transmembrane region" description="Helical" evidence="1">
    <location>
        <begin position="196"/>
        <end position="216"/>
    </location>
</feature>
<dbReference type="Pfam" id="PF00990">
    <property type="entry name" value="GGDEF"/>
    <property type="match status" value="1"/>
</dbReference>
<dbReference type="InterPro" id="IPR043128">
    <property type="entry name" value="Rev_trsase/Diguanyl_cyclase"/>
</dbReference>
<dbReference type="EMBL" id="JAEMNV010000003">
    <property type="protein sequence ID" value="MBJ8339673.1"/>
    <property type="molecule type" value="Genomic_DNA"/>
</dbReference>
<feature type="transmembrane region" description="Helical" evidence="1">
    <location>
        <begin position="168"/>
        <end position="189"/>
    </location>
</feature>
<dbReference type="AlphaFoldDB" id="A0A934NQQ3"/>
<feature type="transmembrane region" description="Helical" evidence="1">
    <location>
        <begin position="100"/>
        <end position="121"/>
    </location>
</feature>
<protein>
    <submittedName>
        <fullName evidence="4">Bifunctional diguanylate cyclase/phosphodiesterase</fullName>
    </submittedName>
</protein>
<dbReference type="SMART" id="SM00052">
    <property type="entry name" value="EAL"/>
    <property type="match status" value="1"/>
</dbReference>
<keyword evidence="1" id="KW-0812">Transmembrane</keyword>
<comment type="caution">
    <text evidence="4">The sequence shown here is derived from an EMBL/GenBank/DDBJ whole genome shotgun (WGS) entry which is preliminary data.</text>
</comment>
<dbReference type="Gene3D" id="3.30.70.270">
    <property type="match status" value="1"/>
</dbReference>
<dbReference type="InterPro" id="IPR000160">
    <property type="entry name" value="GGDEF_dom"/>
</dbReference>
<keyword evidence="1" id="KW-1133">Transmembrane helix</keyword>
<dbReference type="SUPFAM" id="SSF141868">
    <property type="entry name" value="EAL domain-like"/>
    <property type="match status" value="1"/>
</dbReference>
<dbReference type="PROSITE" id="PS50887">
    <property type="entry name" value="GGDEF"/>
    <property type="match status" value="1"/>
</dbReference>
<dbReference type="PROSITE" id="PS50883">
    <property type="entry name" value="EAL"/>
    <property type="match status" value="1"/>
</dbReference>
<dbReference type="PANTHER" id="PTHR44757:SF2">
    <property type="entry name" value="BIOFILM ARCHITECTURE MAINTENANCE PROTEIN MBAA"/>
    <property type="match status" value="1"/>
</dbReference>
<dbReference type="CDD" id="cd01948">
    <property type="entry name" value="EAL"/>
    <property type="match status" value="1"/>
</dbReference>
<feature type="transmembrane region" description="Helical" evidence="1">
    <location>
        <begin position="43"/>
        <end position="63"/>
    </location>
</feature>